<protein>
    <recommendedName>
        <fullName evidence="2">Chalcone/stilbene synthase C-terminal domain-containing protein</fullName>
    </recommendedName>
</protein>
<dbReference type="GO" id="GO:0030639">
    <property type="term" value="P:polyketide biosynthetic process"/>
    <property type="evidence" value="ECO:0007669"/>
    <property type="project" value="TreeGrafter"/>
</dbReference>
<dbReference type="SUPFAM" id="SSF53901">
    <property type="entry name" value="Thiolase-like"/>
    <property type="match status" value="1"/>
</dbReference>
<dbReference type="Pfam" id="PF02797">
    <property type="entry name" value="Chal_sti_synt_C"/>
    <property type="match status" value="1"/>
</dbReference>
<dbReference type="EnsemblPlants" id="evm.model.10.1844">
    <property type="protein sequence ID" value="cds.evm.model.10.1844"/>
    <property type="gene ID" value="evm.TU.10.1844"/>
</dbReference>
<comment type="similarity">
    <text evidence="1">Belongs to the thiolase-like superfamily. Chalcone/stilbene synthases family.</text>
</comment>
<dbReference type="OMA" id="MQGNRDI"/>
<dbReference type="Proteomes" id="UP000596661">
    <property type="component" value="Unassembled WGS sequence"/>
</dbReference>
<feature type="domain" description="Chalcone/stilbene synthase C-terminal" evidence="2">
    <location>
        <begin position="3"/>
        <end position="64"/>
    </location>
</feature>
<dbReference type="AlphaFoldDB" id="A0A803QL31"/>
<dbReference type="EMBL" id="UZAU01000821">
    <property type="status" value="NOT_ANNOTATED_CDS"/>
    <property type="molecule type" value="Genomic_DNA"/>
</dbReference>
<dbReference type="Gramene" id="evm.model.10.1844">
    <property type="protein sequence ID" value="cds.evm.model.10.1844"/>
    <property type="gene ID" value="evm.TU.10.1844"/>
</dbReference>
<dbReference type="InterPro" id="IPR012328">
    <property type="entry name" value="Chalcone/stilbene_synt_C"/>
</dbReference>
<proteinExistence type="inferred from homology"/>
<dbReference type="GO" id="GO:0016747">
    <property type="term" value="F:acyltransferase activity, transferring groups other than amino-acyl groups"/>
    <property type="evidence" value="ECO:0007669"/>
    <property type="project" value="InterPro"/>
</dbReference>
<dbReference type="InterPro" id="IPR016039">
    <property type="entry name" value="Thiolase-like"/>
</dbReference>
<evidence type="ECO:0000256" key="1">
    <source>
        <dbReference type="ARBA" id="ARBA00005531"/>
    </source>
</evidence>
<dbReference type="PANTHER" id="PTHR11877">
    <property type="entry name" value="HYDROXYMETHYLGLUTARYL-COA SYNTHASE"/>
    <property type="match status" value="1"/>
</dbReference>
<organism evidence="3 4">
    <name type="scientific">Cannabis sativa</name>
    <name type="common">Hemp</name>
    <name type="synonym">Marijuana</name>
    <dbReference type="NCBI Taxonomy" id="3483"/>
    <lineage>
        <taxon>Eukaryota</taxon>
        <taxon>Viridiplantae</taxon>
        <taxon>Streptophyta</taxon>
        <taxon>Embryophyta</taxon>
        <taxon>Tracheophyta</taxon>
        <taxon>Spermatophyta</taxon>
        <taxon>Magnoliopsida</taxon>
        <taxon>eudicotyledons</taxon>
        <taxon>Gunneridae</taxon>
        <taxon>Pentapetalae</taxon>
        <taxon>rosids</taxon>
        <taxon>fabids</taxon>
        <taxon>Rosales</taxon>
        <taxon>Cannabaceae</taxon>
        <taxon>Cannabis</taxon>
    </lineage>
</organism>
<evidence type="ECO:0000259" key="2">
    <source>
        <dbReference type="Pfam" id="PF02797"/>
    </source>
</evidence>
<dbReference type="PANTHER" id="PTHR11877:SF14">
    <property type="entry name" value="CHALCONE SYNTHASE"/>
    <property type="match status" value="1"/>
</dbReference>
<dbReference type="InterPro" id="IPR011141">
    <property type="entry name" value="Polyketide_synthase_type-III"/>
</dbReference>
<accession>A0A803QL31</accession>
<keyword evidence="4" id="KW-1185">Reference proteome</keyword>
<name>A0A803QL31_CANSA</name>
<dbReference type="Gene3D" id="3.40.47.10">
    <property type="match status" value="1"/>
</dbReference>
<evidence type="ECO:0000313" key="3">
    <source>
        <dbReference type="EnsemblPlants" id="cds.evm.model.10.1844"/>
    </source>
</evidence>
<evidence type="ECO:0000313" key="4">
    <source>
        <dbReference type="Proteomes" id="UP000596661"/>
    </source>
</evidence>
<sequence length="68" mass="7368">MVGSRHGLSEYGNMSSPCVLFVMDRLTKRSLEERKSTTGDGLEWGVLIGIGPGLTVDSVVLRSMVNKV</sequence>
<reference evidence="3" key="1">
    <citation type="submission" date="2021-03" db="UniProtKB">
        <authorList>
            <consortium name="EnsemblPlants"/>
        </authorList>
    </citation>
    <scope>IDENTIFICATION</scope>
</reference>